<dbReference type="PANTHER" id="PTHR43107:SF15">
    <property type="entry name" value="FATTY ACID TRANSPORT PROTEIN 3, ISOFORM A"/>
    <property type="match status" value="1"/>
</dbReference>
<keyword evidence="11" id="KW-0472">Membrane</keyword>
<dbReference type="Gene3D" id="3.30.300.30">
    <property type="match status" value="1"/>
</dbReference>
<dbReference type="Pfam" id="PF00501">
    <property type="entry name" value="AMP-binding"/>
    <property type="match status" value="1"/>
</dbReference>
<evidence type="ECO:0000259" key="15">
    <source>
        <dbReference type="Pfam" id="PF13193"/>
    </source>
</evidence>
<dbReference type="RefSeq" id="WP_086086890.1">
    <property type="nucleotide sequence ID" value="NZ_CP021112.1"/>
</dbReference>
<evidence type="ECO:0000256" key="3">
    <source>
        <dbReference type="ARBA" id="ARBA00022448"/>
    </source>
</evidence>
<keyword evidence="7" id="KW-0547">Nucleotide-binding</keyword>
<keyword evidence="6" id="KW-0812">Transmembrane</keyword>
<keyword evidence="4" id="KW-1003">Cell membrane</keyword>
<dbReference type="Gene3D" id="3.40.50.12780">
    <property type="entry name" value="N-terminal domain of ligase-like"/>
    <property type="match status" value="1"/>
</dbReference>
<dbReference type="EMBL" id="CP021112">
    <property type="protein sequence ID" value="ARP98470.1"/>
    <property type="molecule type" value="Genomic_DNA"/>
</dbReference>
<keyword evidence="17" id="KW-1185">Reference proteome</keyword>
<feature type="domain" description="AMP-dependent synthetase/ligase" evidence="14">
    <location>
        <begin position="40"/>
        <end position="361"/>
    </location>
</feature>
<dbReference type="OrthoDB" id="7315605at2"/>
<protein>
    <submittedName>
        <fullName evidence="16">Long-chain-acyl-CoA synthetase</fullName>
    </submittedName>
</protein>
<dbReference type="Proteomes" id="UP000194137">
    <property type="component" value="Chromosome"/>
</dbReference>
<dbReference type="InterPro" id="IPR025110">
    <property type="entry name" value="AMP-bd_C"/>
</dbReference>
<evidence type="ECO:0000259" key="14">
    <source>
        <dbReference type="Pfam" id="PF00501"/>
    </source>
</evidence>
<sequence length="598" mass="67194">MGFFSQLKGDFVFIRGALRALRMTTHIAKNPKRTFPDVIEELAARHGDKPALLSARETFSYRALFERSNRYSRWALREGLAKGETVCLLMPNRPEFMAIWLGITRAGGVTALLNTNLVGPSLAHCIDIVSPKHIVVAAELVGQFESIRPYLKSPIKVWVHGETAGLEPRIDVIADESSGEPLAASERPSITIEDHALYIYTSGTTGMPKAANINHYRVMLACYGFAGVMGTKASDRNYVCLPMYHTAGGLCAIGSLLVNGGSVYIRERFSVSEFWDDIVNNDCTMMQYIGELCRYLVNSPPSPNETKHKLRLACGNGMRPDIWDEFKNRFKIPLILEFYAATEGNVLMFNFEGKTGAIGRLPWFIEHRFPTALVRFDVETEQPARNAQGFCIPCGPNEIGEAIGKIVNDPNKPGNRFEGYAGQKETEKKILRSVFAPNDIWFRTGDLMRKDEHGYFYFVDRIGDTFRWKGENVSTSEVAEVINRLPGVTDTNVYGVSMPKHEGRAGMAAIVCHDCNLESLHRHLEASLPDYARPVFLRIRKDIDVTATFKQRKVDLVKEGFDPDESADPLYFNDPVKQTFVPLDKDLYERIQSGQQRV</sequence>
<dbReference type="Pfam" id="PF13193">
    <property type="entry name" value="AMP-binding_C"/>
    <property type="match status" value="1"/>
</dbReference>
<evidence type="ECO:0000256" key="9">
    <source>
        <dbReference type="ARBA" id="ARBA00022989"/>
    </source>
</evidence>
<feature type="domain" description="AMP-binding enzyme C-terminal" evidence="15">
    <location>
        <begin position="477"/>
        <end position="550"/>
    </location>
</feature>
<evidence type="ECO:0000256" key="5">
    <source>
        <dbReference type="ARBA" id="ARBA00022598"/>
    </source>
</evidence>
<evidence type="ECO:0000256" key="12">
    <source>
        <dbReference type="ARBA" id="ARBA00023140"/>
    </source>
</evidence>
<keyword evidence="8" id="KW-0067">ATP-binding</keyword>
<evidence type="ECO:0000313" key="16">
    <source>
        <dbReference type="EMBL" id="ARP98470.1"/>
    </source>
</evidence>
<evidence type="ECO:0000256" key="4">
    <source>
        <dbReference type="ARBA" id="ARBA00022475"/>
    </source>
</evidence>
<evidence type="ECO:0000256" key="7">
    <source>
        <dbReference type="ARBA" id="ARBA00022741"/>
    </source>
</evidence>
<comment type="subcellular location">
    <subcellularLocation>
        <location evidence="1">Cell membrane</location>
        <topology evidence="1">Multi-pass membrane protein</topology>
    </subcellularLocation>
    <subcellularLocation>
        <location evidence="13">Peroxisome membrane</location>
    </subcellularLocation>
</comment>
<evidence type="ECO:0000256" key="10">
    <source>
        <dbReference type="ARBA" id="ARBA00023055"/>
    </source>
</evidence>
<evidence type="ECO:0000256" key="8">
    <source>
        <dbReference type="ARBA" id="ARBA00022840"/>
    </source>
</evidence>
<dbReference type="GO" id="GO:0005324">
    <property type="term" value="F:long-chain fatty acid transmembrane transporter activity"/>
    <property type="evidence" value="ECO:0007669"/>
    <property type="project" value="TreeGrafter"/>
</dbReference>
<proteinExistence type="inferred from homology"/>
<dbReference type="InterPro" id="IPR000873">
    <property type="entry name" value="AMP-dep_synth/lig_dom"/>
</dbReference>
<comment type="similarity">
    <text evidence="2">Belongs to the ATP-dependent AMP-binding enzyme family.</text>
</comment>
<keyword evidence="9" id="KW-1133">Transmembrane helix</keyword>
<evidence type="ECO:0000256" key="2">
    <source>
        <dbReference type="ARBA" id="ARBA00006432"/>
    </source>
</evidence>
<keyword evidence="12" id="KW-0576">Peroxisome</keyword>
<evidence type="ECO:0000256" key="13">
    <source>
        <dbReference type="ARBA" id="ARBA00046271"/>
    </source>
</evidence>
<dbReference type="InterPro" id="IPR045851">
    <property type="entry name" value="AMP-bd_C_sf"/>
</dbReference>
<dbReference type="AlphaFoldDB" id="A0A1W6ZMW3"/>
<keyword evidence="3" id="KW-0813">Transport</keyword>
<dbReference type="InterPro" id="IPR020845">
    <property type="entry name" value="AMP-binding_CS"/>
</dbReference>
<evidence type="ECO:0000256" key="1">
    <source>
        <dbReference type="ARBA" id="ARBA00004651"/>
    </source>
</evidence>
<reference evidence="16 17" key="1">
    <citation type="submission" date="2017-05" db="EMBL/GenBank/DDBJ databases">
        <title>Full genome sequence of Pseudorhodoplanes sinuspersici.</title>
        <authorList>
            <person name="Dastgheib S.M.M."/>
            <person name="Shavandi M."/>
            <person name="Tirandaz H."/>
        </authorList>
    </citation>
    <scope>NUCLEOTIDE SEQUENCE [LARGE SCALE GENOMIC DNA]</scope>
    <source>
        <strain evidence="16 17">RIPI110</strain>
    </source>
</reference>
<dbReference type="KEGG" id="psin:CAK95_04720"/>
<gene>
    <name evidence="16" type="ORF">CAK95_04720</name>
</gene>
<dbReference type="SUPFAM" id="SSF56801">
    <property type="entry name" value="Acetyl-CoA synthetase-like"/>
    <property type="match status" value="1"/>
</dbReference>
<dbReference type="NCBIfam" id="NF006134">
    <property type="entry name" value="PRK08279.1"/>
    <property type="match status" value="1"/>
</dbReference>
<keyword evidence="5" id="KW-0436">Ligase</keyword>
<evidence type="ECO:0000256" key="11">
    <source>
        <dbReference type="ARBA" id="ARBA00023136"/>
    </source>
</evidence>
<evidence type="ECO:0000256" key="6">
    <source>
        <dbReference type="ARBA" id="ARBA00022692"/>
    </source>
</evidence>
<dbReference type="FunFam" id="3.30.300.30:FF:000002">
    <property type="entry name" value="Long-chain fatty acid transport protein 1"/>
    <property type="match status" value="1"/>
</dbReference>
<dbReference type="GO" id="GO:0044539">
    <property type="term" value="P:long-chain fatty acid import into cell"/>
    <property type="evidence" value="ECO:0007669"/>
    <property type="project" value="TreeGrafter"/>
</dbReference>
<organism evidence="16 17">
    <name type="scientific">Pseudorhodoplanes sinuspersici</name>
    <dbReference type="NCBI Taxonomy" id="1235591"/>
    <lineage>
        <taxon>Bacteria</taxon>
        <taxon>Pseudomonadati</taxon>
        <taxon>Pseudomonadota</taxon>
        <taxon>Alphaproteobacteria</taxon>
        <taxon>Hyphomicrobiales</taxon>
        <taxon>Pseudorhodoplanes</taxon>
    </lineage>
</organism>
<dbReference type="GO" id="GO:0004467">
    <property type="term" value="F:long-chain fatty acid-CoA ligase activity"/>
    <property type="evidence" value="ECO:0007669"/>
    <property type="project" value="TreeGrafter"/>
</dbReference>
<dbReference type="FunFam" id="3.40.50.12780:FF:000019">
    <property type="entry name" value="Long-chain fatty acid transporter"/>
    <property type="match status" value="1"/>
</dbReference>
<name>A0A1W6ZMW3_9HYPH</name>
<dbReference type="STRING" id="1235591.CAK95_04720"/>
<keyword evidence="10" id="KW-0445">Lipid transport</keyword>
<dbReference type="InterPro" id="IPR042099">
    <property type="entry name" value="ANL_N_sf"/>
</dbReference>
<dbReference type="GO" id="GO:0005886">
    <property type="term" value="C:plasma membrane"/>
    <property type="evidence" value="ECO:0007669"/>
    <property type="project" value="UniProtKB-SubCell"/>
</dbReference>
<evidence type="ECO:0000313" key="17">
    <source>
        <dbReference type="Proteomes" id="UP000194137"/>
    </source>
</evidence>
<dbReference type="PANTHER" id="PTHR43107">
    <property type="entry name" value="LONG-CHAIN FATTY ACID TRANSPORT PROTEIN"/>
    <property type="match status" value="1"/>
</dbReference>
<dbReference type="GO" id="GO:0005524">
    <property type="term" value="F:ATP binding"/>
    <property type="evidence" value="ECO:0007669"/>
    <property type="project" value="UniProtKB-KW"/>
</dbReference>
<dbReference type="PROSITE" id="PS00455">
    <property type="entry name" value="AMP_BINDING"/>
    <property type="match status" value="1"/>
</dbReference>
<accession>A0A1W6ZMW3</accession>